<comment type="caution">
    <text evidence="2">The sequence shown here is derived from an EMBL/GenBank/DDBJ whole genome shotgun (WGS) entry which is preliminary data.</text>
</comment>
<dbReference type="Pfam" id="PF09811">
    <property type="entry name" value="Yae1_N"/>
    <property type="match status" value="1"/>
</dbReference>
<dbReference type="InterPro" id="IPR052436">
    <property type="entry name" value="LTO1_adapter"/>
</dbReference>
<keyword evidence="3" id="KW-1185">Reference proteome</keyword>
<comment type="similarity">
    <text evidence="1">Belongs to the LTO1 family.</text>
</comment>
<organism evidence="2 3">
    <name type="scientific">Pyrenophora tritici-repentis</name>
    <dbReference type="NCBI Taxonomy" id="45151"/>
    <lineage>
        <taxon>Eukaryota</taxon>
        <taxon>Fungi</taxon>
        <taxon>Dikarya</taxon>
        <taxon>Ascomycota</taxon>
        <taxon>Pezizomycotina</taxon>
        <taxon>Dothideomycetes</taxon>
        <taxon>Pleosporomycetidae</taxon>
        <taxon>Pleosporales</taxon>
        <taxon>Pleosporineae</taxon>
        <taxon>Pleosporaceae</taxon>
        <taxon>Pyrenophora</taxon>
    </lineage>
</organism>
<dbReference type="OrthoDB" id="48036at2759"/>
<reference evidence="3" key="1">
    <citation type="journal article" date="2022" name="Microb. Genom.">
        <title>A global pangenome for the wheat fungal pathogen Pyrenophora tritici-repentis and prediction of effector protein structural homology.</title>
        <authorList>
            <person name="Moolhuijzen P.M."/>
            <person name="See P.T."/>
            <person name="Shi G."/>
            <person name="Powell H.R."/>
            <person name="Cockram J."/>
            <person name="Jorgensen L.N."/>
            <person name="Benslimane H."/>
            <person name="Strelkov S.E."/>
            <person name="Turner J."/>
            <person name="Liu Z."/>
            <person name="Moffat C.S."/>
        </authorList>
    </citation>
    <scope>NUCLEOTIDE SEQUENCE [LARGE SCALE GENOMIC DNA]</scope>
</reference>
<dbReference type="PANTHER" id="PTHR28532:SF1">
    <property type="entry name" value="ORAL CANCER OVEREXPRESSED 1"/>
    <property type="match status" value="1"/>
</dbReference>
<dbReference type="OMA" id="QFYNEGY"/>
<protein>
    <submittedName>
        <fullName evidence="2">N terminal</fullName>
    </submittedName>
</protein>
<evidence type="ECO:0000313" key="2">
    <source>
        <dbReference type="EMBL" id="KAI1510545.1"/>
    </source>
</evidence>
<gene>
    <name evidence="2" type="ORF">Ptr86124_010350</name>
</gene>
<dbReference type="EMBL" id="NRDI02000016">
    <property type="protein sequence ID" value="KAI1510545.1"/>
    <property type="molecule type" value="Genomic_DNA"/>
</dbReference>
<evidence type="ECO:0000313" key="3">
    <source>
        <dbReference type="Proteomes" id="UP000249757"/>
    </source>
</evidence>
<dbReference type="InterPro" id="IPR019191">
    <property type="entry name" value="Essential_protein_Yae1_N"/>
</dbReference>
<sequence>MADQIDSTDPFDTLLTLEDTLYTTAYTLGASDGAHAGRIEGRIFGLEKGFEKFAALGVLHGRSVIWASRLPNPTSPGLLSPSKTLEVQQEQNNDIEDRSNGIPKAACQLPPLQPNPRLHTNTPLLHSLTDPETFSTANTEDAVADYDDRFKRAGAKAKVIERIVGKSETNQSFLDSPADGSPGTTARGKKGPVRVTGNGGSGRKMGNAKKGDDSMEDFAGSRLLR</sequence>
<evidence type="ECO:0000256" key="1">
    <source>
        <dbReference type="ARBA" id="ARBA00038090"/>
    </source>
</evidence>
<proteinExistence type="inferred from homology"/>
<dbReference type="PANTHER" id="PTHR28532">
    <property type="entry name" value="GEO13458P1"/>
    <property type="match status" value="1"/>
</dbReference>
<dbReference type="AlphaFoldDB" id="A0A2W1HYN0"/>
<name>A0A2W1HYN0_9PLEO</name>
<dbReference type="Proteomes" id="UP000249757">
    <property type="component" value="Unassembled WGS sequence"/>
</dbReference>
<accession>A0A2W1HYN0</accession>